<keyword evidence="5 10" id="KW-0418">Kinase</keyword>
<keyword evidence="4" id="KW-0547">Nucleotide-binding</keyword>
<dbReference type="OMA" id="PYKLQNH"/>
<dbReference type="EMBL" id="KK115775">
    <property type="protein sequence ID" value="KFM65994.1"/>
    <property type="molecule type" value="Genomic_DNA"/>
</dbReference>
<gene>
    <name evidence="10" type="ORF">X975_24434</name>
</gene>
<dbReference type="EC" id="2.7.11.1" evidence="1"/>
<dbReference type="AlphaFoldDB" id="A0A087TLK5"/>
<dbReference type="InterPro" id="IPR011009">
    <property type="entry name" value="Kinase-like_dom_sf"/>
</dbReference>
<dbReference type="Proteomes" id="UP000054359">
    <property type="component" value="Unassembled WGS sequence"/>
</dbReference>
<keyword evidence="3" id="KW-0808">Transferase</keyword>
<evidence type="ECO:0000256" key="2">
    <source>
        <dbReference type="ARBA" id="ARBA00022527"/>
    </source>
</evidence>
<accession>A0A087TLK5</accession>
<dbReference type="InterPro" id="IPR000719">
    <property type="entry name" value="Prot_kinase_dom"/>
</dbReference>
<feature type="domain" description="Protein kinase" evidence="9">
    <location>
        <begin position="1"/>
        <end position="186"/>
    </location>
</feature>
<evidence type="ECO:0000313" key="11">
    <source>
        <dbReference type="Proteomes" id="UP000054359"/>
    </source>
</evidence>
<name>A0A087TLK5_STEMI</name>
<evidence type="ECO:0000259" key="9">
    <source>
        <dbReference type="PROSITE" id="PS50011"/>
    </source>
</evidence>
<evidence type="ECO:0000256" key="8">
    <source>
        <dbReference type="ARBA" id="ARBA00048679"/>
    </source>
</evidence>
<proteinExistence type="predicted"/>
<evidence type="ECO:0000256" key="5">
    <source>
        <dbReference type="ARBA" id="ARBA00022777"/>
    </source>
</evidence>
<dbReference type="Pfam" id="PF00069">
    <property type="entry name" value="Pkinase"/>
    <property type="match status" value="1"/>
</dbReference>
<dbReference type="PANTHER" id="PTHR44329">
    <property type="entry name" value="SERINE/THREONINE-PROTEIN KINASE TNNI3K-RELATED"/>
    <property type="match status" value="1"/>
</dbReference>
<dbReference type="InterPro" id="IPR051681">
    <property type="entry name" value="Ser/Thr_Kinases-Pseudokinases"/>
</dbReference>
<feature type="non-terminal residue" evidence="10">
    <location>
        <position position="194"/>
    </location>
</feature>
<dbReference type="GO" id="GO:0006950">
    <property type="term" value="P:response to stress"/>
    <property type="evidence" value="ECO:0007669"/>
    <property type="project" value="UniProtKB-ARBA"/>
</dbReference>
<evidence type="ECO:0000256" key="7">
    <source>
        <dbReference type="ARBA" id="ARBA00047899"/>
    </source>
</evidence>
<dbReference type="STRING" id="407821.A0A087TLK5"/>
<protein>
    <recommendedName>
        <fullName evidence="1">non-specific serine/threonine protein kinase</fullName>
        <ecNumber evidence="1">2.7.11.1</ecNumber>
    </recommendedName>
</protein>
<keyword evidence="11" id="KW-1185">Reference proteome</keyword>
<dbReference type="GO" id="GO:0005524">
    <property type="term" value="F:ATP binding"/>
    <property type="evidence" value="ECO:0007669"/>
    <property type="project" value="UniProtKB-KW"/>
</dbReference>
<dbReference type="PROSITE" id="PS00108">
    <property type="entry name" value="PROTEIN_KINASE_ST"/>
    <property type="match status" value="1"/>
</dbReference>
<keyword evidence="6" id="KW-0067">ATP-binding</keyword>
<dbReference type="SUPFAM" id="SSF56112">
    <property type="entry name" value="Protein kinase-like (PK-like)"/>
    <property type="match status" value="1"/>
</dbReference>
<dbReference type="PRINTS" id="PR00109">
    <property type="entry name" value="TYRKINASE"/>
</dbReference>
<reference evidence="10 11" key="1">
    <citation type="submission" date="2013-11" db="EMBL/GenBank/DDBJ databases">
        <title>Genome sequencing of Stegodyphus mimosarum.</title>
        <authorList>
            <person name="Bechsgaard J."/>
        </authorList>
    </citation>
    <scope>NUCLEOTIDE SEQUENCE [LARGE SCALE GENOMIC DNA]</scope>
</reference>
<evidence type="ECO:0000256" key="3">
    <source>
        <dbReference type="ARBA" id="ARBA00022679"/>
    </source>
</evidence>
<dbReference type="PANTHER" id="PTHR44329:SF285">
    <property type="entry name" value="V-MOS MOLONEY MURINE SARCOMA VIRAL ONCO HOMOLOG"/>
    <property type="match status" value="1"/>
</dbReference>
<dbReference type="GO" id="GO:0004674">
    <property type="term" value="F:protein serine/threonine kinase activity"/>
    <property type="evidence" value="ECO:0007669"/>
    <property type="project" value="UniProtKB-KW"/>
</dbReference>
<evidence type="ECO:0000256" key="4">
    <source>
        <dbReference type="ARBA" id="ARBA00022741"/>
    </source>
</evidence>
<dbReference type="InterPro" id="IPR001245">
    <property type="entry name" value="Ser-Thr/Tyr_kinase_cat_dom"/>
</dbReference>
<dbReference type="Gene3D" id="1.10.510.10">
    <property type="entry name" value="Transferase(Phosphotransferase) domain 1"/>
    <property type="match status" value="1"/>
</dbReference>
<dbReference type="PROSITE" id="PS50011">
    <property type="entry name" value="PROTEIN_KINASE_DOM"/>
    <property type="match status" value="1"/>
</dbReference>
<sequence>MEFAGHCNLQQILNSKSEFDFPRRLSFCSQIISGLQHCHTHGIVHGDIKPANVIVSPYGICKLGDFGHSIRHAVEIKPLSQDDEFIGTAAYAAPEVLKGNAPTPLSDIYSFGILLWQVQTREVPFGGEHPHVIIYKVVHYTLRPIFKESLNPCIRQYASLAQRCWDDSPSNRPNSSEVYEILKEIIHIMKDLNK</sequence>
<evidence type="ECO:0000313" key="10">
    <source>
        <dbReference type="EMBL" id="KFM65994.1"/>
    </source>
</evidence>
<dbReference type="InterPro" id="IPR008271">
    <property type="entry name" value="Ser/Thr_kinase_AS"/>
</dbReference>
<evidence type="ECO:0000256" key="1">
    <source>
        <dbReference type="ARBA" id="ARBA00012513"/>
    </source>
</evidence>
<evidence type="ECO:0000256" key="6">
    <source>
        <dbReference type="ARBA" id="ARBA00022840"/>
    </source>
</evidence>
<keyword evidence="2" id="KW-0723">Serine/threonine-protein kinase</keyword>
<comment type="catalytic activity">
    <reaction evidence="7">
        <text>L-threonyl-[protein] + ATP = O-phospho-L-threonyl-[protein] + ADP + H(+)</text>
        <dbReference type="Rhea" id="RHEA:46608"/>
        <dbReference type="Rhea" id="RHEA-COMP:11060"/>
        <dbReference type="Rhea" id="RHEA-COMP:11605"/>
        <dbReference type="ChEBI" id="CHEBI:15378"/>
        <dbReference type="ChEBI" id="CHEBI:30013"/>
        <dbReference type="ChEBI" id="CHEBI:30616"/>
        <dbReference type="ChEBI" id="CHEBI:61977"/>
        <dbReference type="ChEBI" id="CHEBI:456216"/>
        <dbReference type="EC" id="2.7.11.1"/>
    </reaction>
</comment>
<dbReference type="SMART" id="SM00220">
    <property type="entry name" value="S_TKc"/>
    <property type="match status" value="1"/>
</dbReference>
<dbReference type="OrthoDB" id="4062651at2759"/>
<comment type="catalytic activity">
    <reaction evidence="8">
        <text>L-seryl-[protein] + ATP = O-phospho-L-seryl-[protein] + ADP + H(+)</text>
        <dbReference type="Rhea" id="RHEA:17989"/>
        <dbReference type="Rhea" id="RHEA-COMP:9863"/>
        <dbReference type="Rhea" id="RHEA-COMP:11604"/>
        <dbReference type="ChEBI" id="CHEBI:15378"/>
        <dbReference type="ChEBI" id="CHEBI:29999"/>
        <dbReference type="ChEBI" id="CHEBI:30616"/>
        <dbReference type="ChEBI" id="CHEBI:83421"/>
        <dbReference type="ChEBI" id="CHEBI:456216"/>
        <dbReference type="EC" id="2.7.11.1"/>
    </reaction>
</comment>
<organism evidence="10 11">
    <name type="scientific">Stegodyphus mimosarum</name>
    <name type="common">African social velvet spider</name>
    <dbReference type="NCBI Taxonomy" id="407821"/>
    <lineage>
        <taxon>Eukaryota</taxon>
        <taxon>Metazoa</taxon>
        <taxon>Ecdysozoa</taxon>
        <taxon>Arthropoda</taxon>
        <taxon>Chelicerata</taxon>
        <taxon>Arachnida</taxon>
        <taxon>Araneae</taxon>
        <taxon>Araneomorphae</taxon>
        <taxon>Entelegynae</taxon>
        <taxon>Eresoidea</taxon>
        <taxon>Eresidae</taxon>
        <taxon>Stegodyphus</taxon>
    </lineage>
</organism>